<protein>
    <recommendedName>
        <fullName evidence="2">Sulfotransferase domain-containing protein</fullName>
    </recommendedName>
</protein>
<evidence type="ECO:0008006" key="2">
    <source>
        <dbReference type="Google" id="ProtNLM"/>
    </source>
</evidence>
<dbReference type="GO" id="GO:0016020">
    <property type="term" value="C:membrane"/>
    <property type="evidence" value="ECO:0007669"/>
    <property type="project" value="InterPro"/>
</dbReference>
<comment type="caution">
    <text evidence="1">The sequence shown here is derived from an EMBL/GenBank/DDBJ whole genome shotgun (WGS) entry which is preliminary data.</text>
</comment>
<name>X1LWA4_9ZZZZ</name>
<dbReference type="EMBL" id="BARV01007347">
    <property type="protein sequence ID" value="GAI06705.1"/>
    <property type="molecule type" value="Genomic_DNA"/>
</dbReference>
<dbReference type="GO" id="GO:0008146">
    <property type="term" value="F:sulfotransferase activity"/>
    <property type="evidence" value="ECO:0007669"/>
    <property type="project" value="InterPro"/>
</dbReference>
<organism evidence="1">
    <name type="scientific">marine sediment metagenome</name>
    <dbReference type="NCBI Taxonomy" id="412755"/>
    <lineage>
        <taxon>unclassified sequences</taxon>
        <taxon>metagenomes</taxon>
        <taxon>ecological metagenomes</taxon>
    </lineage>
</organism>
<dbReference type="Pfam" id="PF03567">
    <property type="entry name" value="Sulfotransfer_2"/>
    <property type="match status" value="1"/>
</dbReference>
<accession>X1LWA4</accession>
<proteinExistence type="predicted"/>
<dbReference type="Gene3D" id="3.40.50.300">
    <property type="entry name" value="P-loop containing nucleotide triphosphate hydrolases"/>
    <property type="match status" value="1"/>
</dbReference>
<dbReference type="AlphaFoldDB" id="X1LWA4"/>
<dbReference type="InterPro" id="IPR005331">
    <property type="entry name" value="Sulfotransferase"/>
</dbReference>
<evidence type="ECO:0000313" key="1">
    <source>
        <dbReference type="EMBL" id="GAI06705.1"/>
    </source>
</evidence>
<gene>
    <name evidence="1" type="ORF">S06H3_14975</name>
</gene>
<dbReference type="SUPFAM" id="SSF52540">
    <property type="entry name" value="P-loop containing nucleoside triphosphate hydrolases"/>
    <property type="match status" value="1"/>
</dbReference>
<reference evidence="1" key="1">
    <citation type="journal article" date="2014" name="Front. Microbiol.">
        <title>High frequency of phylogenetically diverse reductive dehalogenase-homologous genes in deep subseafloor sedimentary metagenomes.</title>
        <authorList>
            <person name="Kawai M."/>
            <person name="Futagami T."/>
            <person name="Toyoda A."/>
            <person name="Takaki Y."/>
            <person name="Nishi S."/>
            <person name="Hori S."/>
            <person name="Arai W."/>
            <person name="Tsubouchi T."/>
            <person name="Morono Y."/>
            <person name="Uchiyama I."/>
            <person name="Ito T."/>
            <person name="Fujiyama A."/>
            <person name="Inagaki F."/>
            <person name="Takami H."/>
        </authorList>
    </citation>
    <scope>NUCLEOTIDE SEQUENCE</scope>
    <source>
        <strain evidence="1">Expedition CK06-06</strain>
    </source>
</reference>
<dbReference type="InterPro" id="IPR027417">
    <property type="entry name" value="P-loop_NTPase"/>
</dbReference>
<sequence length="211" mass="26070">MHVNHRQKTLFFHVPKTGGTAIHTAFSDHTITTKDKWEFYLGMHGNFTDLKYGPGTKNVFNKLIKYWKFCFVRNPWSHAVSLYFNMIDSHRWEKEEHPQPIENYKNFNWFLKTYDGETPLYRPQSHYTFYDKEFKIDKWYKYEQLQEAWDDICERFNYKKFKLPVINTTKPRKNRFDITYPEDYRTFYDDESIEYVTSKSKNEIRQFNYRF</sequence>